<evidence type="ECO:0000256" key="15">
    <source>
        <dbReference type="SAM" id="SignalP"/>
    </source>
</evidence>
<feature type="transmembrane region" description="Helical" evidence="14">
    <location>
        <begin position="225"/>
        <end position="246"/>
    </location>
</feature>
<dbReference type="PANTHER" id="PTHR46008">
    <property type="entry name" value="LEAF RUST 10 DISEASE-RESISTANCE LOCUS RECEPTOR-LIKE PROTEIN KINASE-LIKE 1.4"/>
    <property type="match status" value="1"/>
</dbReference>
<keyword evidence="7" id="KW-0418">Kinase</keyword>
<keyword evidence="4 14" id="KW-0812">Transmembrane</keyword>
<evidence type="ECO:0000256" key="9">
    <source>
        <dbReference type="ARBA" id="ARBA00022989"/>
    </source>
</evidence>
<feature type="binding site" evidence="12">
    <location>
        <position position="337"/>
    </location>
    <ligand>
        <name>ATP</name>
        <dbReference type="ChEBI" id="CHEBI:30616"/>
    </ligand>
</feature>
<dbReference type="InterPro" id="IPR000719">
    <property type="entry name" value="Prot_kinase_dom"/>
</dbReference>
<comment type="caution">
    <text evidence="17">The sequence shown here is derived from an EMBL/GenBank/DDBJ whole genome shotgun (WGS) entry which is preliminary data.</text>
</comment>
<evidence type="ECO:0000256" key="4">
    <source>
        <dbReference type="ARBA" id="ARBA00022692"/>
    </source>
</evidence>
<dbReference type="PANTHER" id="PTHR46008:SF2">
    <property type="entry name" value="LEAF RUST 10 DISEASE-RESISTANCE LOCUS RECEPTOR-LIKE PROTEIN KINASE-LIKE 1.4"/>
    <property type="match status" value="1"/>
</dbReference>
<dbReference type="SUPFAM" id="SSF56112">
    <property type="entry name" value="Protein kinase-like (PK-like)"/>
    <property type="match status" value="1"/>
</dbReference>
<dbReference type="Gene3D" id="3.30.200.20">
    <property type="entry name" value="Phosphorylase Kinase, domain 1"/>
    <property type="match status" value="1"/>
</dbReference>
<keyword evidence="3" id="KW-0808">Transferase</keyword>
<protein>
    <recommendedName>
        <fullName evidence="16">Protein kinase domain-containing protein</fullName>
    </recommendedName>
</protein>
<dbReference type="InterPro" id="IPR017441">
    <property type="entry name" value="Protein_kinase_ATP_BS"/>
</dbReference>
<evidence type="ECO:0000259" key="16">
    <source>
        <dbReference type="PROSITE" id="PS50011"/>
    </source>
</evidence>
<dbReference type="PROSITE" id="PS50011">
    <property type="entry name" value="PROTEIN_KINASE_DOM"/>
    <property type="match status" value="1"/>
</dbReference>
<evidence type="ECO:0000256" key="11">
    <source>
        <dbReference type="ARBA" id="ARBA00023180"/>
    </source>
</evidence>
<evidence type="ECO:0000256" key="5">
    <source>
        <dbReference type="ARBA" id="ARBA00022729"/>
    </source>
</evidence>
<dbReference type="PROSITE" id="PS00107">
    <property type="entry name" value="PROTEIN_KINASE_ATP"/>
    <property type="match status" value="1"/>
</dbReference>
<evidence type="ECO:0000256" key="7">
    <source>
        <dbReference type="ARBA" id="ARBA00022777"/>
    </source>
</evidence>
<feature type="chain" id="PRO_5042047419" description="Protein kinase domain-containing protein" evidence="15">
    <location>
        <begin position="28"/>
        <end position="634"/>
    </location>
</feature>
<dbReference type="Proteomes" id="UP001293593">
    <property type="component" value="Unassembled WGS sequence"/>
</dbReference>
<keyword evidence="6 12" id="KW-0547">Nucleotide-binding</keyword>
<dbReference type="Pfam" id="PF00069">
    <property type="entry name" value="Pkinase"/>
    <property type="match status" value="1"/>
</dbReference>
<evidence type="ECO:0000256" key="13">
    <source>
        <dbReference type="SAM" id="MobiDB-lite"/>
    </source>
</evidence>
<comment type="subcellular location">
    <subcellularLocation>
        <location evidence="1">Membrane</location>
        <topology evidence="1">Single-pass membrane protein</topology>
    </subcellularLocation>
</comment>
<dbReference type="FunFam" id="1.10.510.10:FF:000161">
    <property type="entry name" value="Wall-associated receptor kinase-like 20"/>
    <property type="match status" value="1"/>
</dbReference>
<keyword evidence="11" id="KW-0325">Glycoprotein</keyword>
<dbReference type="InterPro" id="IPR008271">
    <property type="entry name" value="Ser/Thr_kinase_AS"/>
</dbReference>
<evidence type="ECO:0000256" key="10">
    <source>
        <dbReference type="ARBA" id="ARBA00023136"/>
    </source>
</evidence>
<accession>A0AAE1IZG0</accession>
<gene>
    <name evidence="17" type="ORF">QN277_003874</name>
</gene>
<evidence type="ECO:0000256" key="1">
    <source>
        <dbReference type="ARBA" id="ARBA00004167"/>
    </source>
</evidence>
<evidence type="ECO:0000313" key="18">
    <source>
        <dbReference type="Proteomes" id="UP001293593"/>
    </source>
</evidence>
<proteinExistence type="predicted"/>
<reference evidence="17" key="1">
    <citation type="submission" date="2023-10" db="EMBL/GenBank/DDBJ databases">
        <title>Chromosome-level genome of the transformable northern wattle, Acacia crassicarpa.</title>
        <authorList>
            <person name="Massaro I."/>
            <person name="Sinha N.R."/>
            <person name="Poethig S."/>
            <person name="Leichty A.R."/>
        </authorList>
    </citation>
    <scope>NUCLEOTIDE SEQUENCE</scope>
    <source>
        <strain evidence="17">Acra3RX</strain>
        <tissue evidence="17">Leaf</tissue>
    </source>
</reference>
<dbReference type="GO" id="GO:0005524">
    <property type="term" value="F:ATP binding"/>
    <property type="evidence" value="ECO:0007669"/>
    <property type="project" value="UniProtKB-UniRule"/>
</dbReference>
<dbReference type="InterPro" id="IPR011009">
    <property type="entry name" value="Kinase-like_dom_sf"/>
</dbReference>
<evidence type="ECO:0000313" key="17">
    <source>
        <dbReference type="EMBL" id="KAK4260805.1"/>
    </source>
</evidence>
<keyword evidence="10 14" id="KW-0472">Membrane</keyword>
<feature type="domain" description="Protein kinase" evidence="16">
    <location>
        <begin position="309"/>
        <end position="581"/>
    </location>
</feature>
<evidence type="ECO:0000256" key="6">
    <source>
        <dbReference type="ARBA" id="ARBA00022741"/>
    </source>
</evidence>
<feature type="signal peptide" evidence="15">
    <location>
        <begin position="1"/>
        <end position="27"/>
    </location>
</feature>
<organism evidence="17 18">
    <name type="scientific">Acacia crassicarpa</name>
    <name type="common">northern wattle</name>
    <dbReference type="NCBI Taxonomy" id="499986"/>
    <lineage>
        <taxon>Eukaryota</taxon>
        <taxon>Viridiplantae</taxon>
        <taxon>Streptophyta</taxon>
        <taxon>Embryophyta</taxon>
        <taxon>Tracheophyta</taxon>
        <taxon>Spermatophyta</taxon>
        <taxon>Magnoliopsida</taxon>
        <taxon>eudicotyledons</taxon>
        <taxon>Gunneridae</taxon>
        <taxon>Pentapetalae</taxon>
        <taxon>rosids</taxon>
        <taxon>fabids</taxon>
        <taxon>Fabales</taxon>
        <taxon>Fabaceae</taxon>
        <taxon>Caesalpinioideae</taxon>
        <taxon>mimosoid clade</taxon>
        <taxon>Acacieae</taxon>
        <taxon>Acacia</taxon>
    </lineage>
</organism>
<keyword evidence="9 14" id="KW-1133">Transmembrane helix</keyword>
<dbReference type="AlphaFoldDB" id="A0AAE1IZG0"/>
<keyword evidence="8 12" id="KW-0067">ATP-binding</keyword>
<dbReference type="EMBL" id="JAWXYG010000010">
    <property type="protein sequence ID" value="KAK4260805.1"/>
    <property type="molecule type" value="Genomic_DNA"/>
</dbReference>
<evidence type="ECO:0000256" key="14">
    <source>
        <dbReference type="SAM" id="Phobius"/>
    </source>
</evidence>
<dbReference type="CDD" id="cd14066">
    <property type="entry name" value="STKc_IRAK"/>
    <property type="match status" value="1"/>
</dbReference>
<name>A0AAE1IZG0_9FABA</name>
<evidence type="ECO:0000256" key="2">
    <source>
        <dbReference type="ARBA" id="ARBA00022527"/>
    </source>
</evidence>
<keyword evidence="5 15" id="KW-0732">Signal</keyword>
<feature type="region of interest" description="Disordered" evidence="13">
    <location>
        <begin position="256"/>
        <end position="275"/>
    </location>
</feature>
<evidence type="ECO:0000256" key="12">
    <source>
        <dbReference type="PROSITE-ProRule" id="PRU10141"/>
    </source>
</evidence>
<keyword evidence="18" id="KW-1185">Reference proteome</keyword>
<dbReference type="PROSITE" id="PS00108">
    <property type="entry name" value="PROTEIN_KINASE_ST"/>
    <property type="match status" value="1"/>
</dbReference>
<dbReference type="Gene3D" id="1.10.510.10">
    <property type="entry name" value="Transferase(Phosphotransferase) domain 1"/>
    <property type="match status" value="1"/>
</dbReference>
<evidence type="ECO:0000256" key="3">
    <source>
        <dbReference type="ARBA" id="ARBA00022679"/>
    </source>
</evidence>
<dbReference type="SMART" id="SM00220">
    <property type="entry name" value="S_TKc"/>
    <property type="match status" value="1"/>
</dbReference>
<evidence type="ECO:0000256" key="8">
    <source>
        <dbReference type="ARBA" id="ARBA00022840"/>
    </source>
</evidence>
<dbReference type="GO" id="GO:0004674">
    <property type="term" value="F:protein serine/threonine kinase activity"/>
    <property type="evidence" value="ECO:0007669"/>
    <property type="project" value="UniProtKB-KW"/>
</dbReference>
<feature type="region of interest" description="Disordered" evidence="13">
    <location>
        <begin position="614"/>
        <end position="634"/>
    </location>
</feature>
<dbReference type="GO" id="GO:0005886">
    <property type="term" value="C:plasma membrane"/>
    <property type="evidence" value="ECO:0007669"/>
    <property type="project" value="UniProtKB-ARBA"/>
</dbReference>
<dbReference type="FunFam" id="3.30.200.20:FF:000039">
    <property type="entry name" value="receptor-like protein kinase FERONIA"/>
    <property type="match status" value="1"/>
</dbReference>
<sequence length="634" mass="71342">MKFSMAASDSLLPFLCLCCFLLPVSVAWPEHHCVDIGEINFPFDNTTNSSGGLPPIEGCDYPGGPKKVQLGKEWFNVVKIIYQTYHEHGIIVIDPNFPPDWRQNPCRVLNYSVPILQDSPTLSFSLLNVISLLKCKNRIPNIKPIDYFSDHCNGHNIYYPPKEDSQWPDSNQCSLIQLPFGQKSLGSTKISLSDEIYIQVHLSLSCLLDENCRVEEHQKIDSKSITIGVAIGSVGVIIIGLIVILLRNKRRYKPLGSQNQSRSVESEITHSRSNQSDITHSTAILESRNIYFGVPVFSYEELEEATNKFDQSKELGSGGFGTVYYGKLKDGREVAVKRLFERNYKRVQQFINEVKILTRLRHRNLVSLYGCTSRASHELLLVYEYISNGTLGCHLHGNLAKPGSLPWPVRMRIAVETANALSYLHACDIIHRDVKSSNLLLDSHFCIKVADFGLSRLFPKFATHVSTAPAGSPGYLDPEYHQCYQLTEKSDVYSFGVLLIELISSKPAIDVTRHKDDIKLANMAVNKIQRGAFAELVDPSLGFESDNEVKNMIISVAKLAFHCLQRDRELRPSMDEVMEFLQKIENGNHDLKHLEIHGAGFSNREIHKSLPTTVHRDGAASLNNSKPQRPPRTI</sequence>
<keyword evidence="2" id="KW-0723">Serine/threonine-protein kinase</keyword>